<dbReference type="Proteomes" id="UP000031843">
    <property type="component" value="Chromosome main"/>
</dbReference>
<evidence type="ECO:0008006" key="3">
    <source>
        <dbReference type="Google" id="ProtNLM"/>
    </source>
</evidence>
<accession>A0A0C4YIQ6</accession>
<keyword evidence="2" id="KW-1185">Reference proteome</keyword>
<dbReference type="AlphaFoldDB" id="A0A0C4YIQ6"/>
<gene>
    <name evidence="1" type="ORF">RR42_m3213</name>
</gene>
<dbReference type="STRING" id="68895.RR42_m3213"/>
<organism evidence="1 2">
    <name type="scientific">Cupriavidus basilensis</name>
    <dbReference type="NCBI Taxonomy" id="68895"/>
    <lineage>
        <taxon>Bacteria</taxon>
        <taxon>Pseudomonadati</taxon>
        <taxon>Pseudomonadota</taxon>
        <taxon>Betaproteobacteria</taxon>
        <taxon>Burkholderiales</taxon>
        <taxon>Burkholderiaceae</taxon>
        <taxon>Cupriavidus</taxon>
    </lineage>
</organism>
<evidence type="ECO:0000313" key="1">
    <source>
        <dbReference type="EMBL" id="AJG20581.1"/>
    </source>
</evidence>
<sequence>MRLGFASIYAYRPHVEHVYFLSTMMKSRGHEVFFLSCDSALSECYTRELRDNSSSAKECMKCTMGGMRSFASGSVDSMRRYRDPAGAAQAGDAAQQWGFSGACTILRTESPVDKQTEEFRGLHQRLATGAAEAFAAACRWIEDRRLDGIVCFNGRMEGPRALLEAAKAKGIPFISVERTWFGDGLLLIPDQNCLALGEVGRVVGEYKDKPLTEAQARSVASLLAARFLRTNTLEWRAYNRNAEDLDWPAQSNGLKLLITPSSLNEFDGHPDWRTNWPNQIAALDFLFDHLDVDPASCILRCHPNWGETIGLRDGSLAERMYTEWARRRGVHIIGSGERANTLGLIAQADAVVVNGGSAAFEAGALGKQVIALGTSIYQTAGFQIRLYGPEDADNLSMVGKQNPDEIARQVLRFAYTFNFRFNQYVSDIRARTTTQYVYNPTPDASRLERLLLTRRVEADDAEVASDAAGEDRVLTLLRERRWEELREAQKPIPEKYRPLQRRGVFRYLDSIRERMPIGDR</sequence>
<dbReference type="KEGG" id="cbw:RR42_m3213"/>
<dbReference type="SUPFAM" id="SSF53756">
    <property type="entry name" value="UDP-Glycosyltransferase/glycogen phosphorylase"/>
    <property type="match status" value="1"/>
</dbReference>
<protein>
    <recommendedName>
        <fullName evidence="3">Capsule polysaccharide biosynthesis protein</fullName>
    </recommendedName>
</protein>
<dbReference type="EMBL" id="CP010536">
    <property type="protein sequence ID" value="AJG20581.1"/>
    <property type="molecule type" value="Genomic_DNA"/>
</dbReference>
<evidence type="ECO:0000313" key="2">
    <source>
        <dbReference type="Proteomes" id="UP000031843"/>
    </source>
</evidence>
<reference evidence="1 2" key="1">
    <citation type="journal article" date="2015" name="Genome Announc.">
        <title>Complete Genome Sequence of Cupriavidus basilensis 4G11, Isolated from the Oak Ridge Field Research Center Site.</title>
        <authorList>
            <person name="Ray J."/>
            <person name="Waters R.J."/>
            <person name="Skerker J.M."/>
            <person name="Kuehl J.V."/>
            <person name="Price M.N."/>
            <person name="Huang J."/>
            <person name="Chakraborty R."/>
            <person name="Arkin A.P."/>
            <person name="Deutschbauer A."/>
        </authorList>
    </citation>
    <scope>NUCLEOTIDE SEQUENCE [LARGE SCALE GENOMIC DNA]</scope>
    <source>
        <strain evidence="1">4G11</strain>
    </source>
</reference>
<proteinExistence type="predicted"/>
<name>A0A0C4YIQ6_9BURK</name>